<dbReference type="Proteomes" id="UP000663854">
    <property type="component" value="Unassembled WGS sequence"/>
</dbReference>
<feature type="domain" description="Fucosyltransferase C-terminal" evidence="12">
    <location>
        <begin position="229"/>
        <end position="381"/>
    </location>
</feature>
<evidence type="ECO:0000259" key="12">
    <source>
        <dbReference type="Pfam" id="PF00852"/>
    </source>
</evidence>
<dbReference type="GO" id="GO:0046920">
    <property type="term" value="F:alpha-(1-&gt;3)-fucosyltransferase activity"/>
    <property type="evidence" value="ECO:0007669"/>
    <property type="project" value="TreeGrafter"/>
</dbReference>
<evidence type="ECO:0000256" key="7">
    <source>
        <dbReference type="ARBA" id="ARBA00022989"/>
    </source>
</evidence>
<keyword evidence="6" id="KW-0735">Signal-anchor</keyword>
<keyword evidence="4 11" id="KW-0808">Transferase</keyword>
<evidence type="ECO:0000256" key="5">
    <source>
        <dbReference type="ARBA" id="ARBA00022692"/>
    </source>
</evidence>
<comment type="subcellular location">
    <subcellularLocation>
        <location evidence="10">Endomembrane system</location>
        <topology evidence="10">Single-pass type II membrane protein</topology>
    </subcellularLocation>
    <subcellularLocation>
        <location evidence="11">Golgi apparatus</location>
        <location evidence="11">Golgi stack membrane</location>
        <topology evidence="11">Single-pass type II membrane protein</topology>
    </subcellularLocation>
</comment>
<feature type="transmembrane region" description="Helical" evidence="11">
    <location>
        <begin position="7"/>
        <end position="29"/>
    </location>
</feature>
<evidence type="ECO:0000256" key="2">
    <source>
        <dbReference type="ARBA" id="ARBA00008919"/>
    </source>
</evidence>
<evidence type="ECO:0000256" key="11">
    <source>
        <dbReference type="RuleBase" id="RU003832"/>
    </source>
</evidence>
<evidence type="ECO:0000256" key="4">
    <source>
        <dbReference type="ARBA" id="ARBA00022679"/>
    </source>
</evidence>
<proteinExistence type="inferred from homology"/>
<dbReference type="SUPFAM" id="SSF53756">
    <property type="entry name" value="UDP-Glycosyltransferase/glycogen phosphorylase"/>
    <property type="match status" value="1"/>
</dbReference>
<gene>
    <name evidence="14" type="ORF">JXQ802_LOCUS32573</name>
    <name evidence="13" type="ORF">PYM288_LOCUS21399</name>
</gene>
<dbReference type="Pfam" id="PF00852">
    <property type="entry name" value="Glyco_transf_10"/>
    <property type="match status" value="1"/>
</dbReference>
<dbReference type="UniPathway" id="UPA00378"/>
<comment type="caution">
    <text evidence="14">The sequence shown here is derived from an EMBL/GenBank/DDBJ whole genome shotgun (WGS) entry which is preliminary data.</text>
</comment>
<dbReference type="FunFam" id="3.40.50.11660:FF:000002">
    <property type="entry name" value="Alpha-(1,3)-fucosyltransferase"/>
    <property type="match status" value="1"/>
</dbReference>
<protein>
    <recommendedName>
        <fullName evidence="11">Fucosyltransferase</fullName>
        <ecNumber evidence="11">2.4.1.-</ecNumber>
    </recommendedName>
</protein>
<sequence length="461" mass="54996">MRSSLKCLSFYFIINTTLLNLYLFSQLYVDQKKSNKNIVNKQQYFGIFNNIINKKQQLFYKQKSNNEFLVLDWTAKHHMFKEQDPINCNFSHINLDYCQSKFHSIVNNTLRLHLIERCTRLSQLIIRWTYDQSYLKQADLIAYHSIHMPRNDLPILIRNNQQQQFSMVYILESEVHSLNGEYWHKIDFPMWYNLERSYPEPATYFNLHTYLNQLFAPIKIPFSKKITTAPIVWIITNCHAYNGRQVFIQELMSYIRIDSYGKCLNNIKSNHITTHKQSNSILYSSYKFVIAIENSNCEDYVTEKLIDVLSSTSIPIVASRNRKPDYTRFAPKYSYINVYDYKSIKDLANYLNYLSTNETAYNEYLWFRKLSINKHTSSVTTKRTLTENLHLADEILGVNATMRKWLLNKETSMNKYCKLVQFIYTNYWKSIYKRKKIDRPTANEVCLPRNDLVSYFLLTRS</sequence>
<keyword evidence="3 11" id="KW-0328">Glycosyltransferase</keyword>
<evidence type="ECO:0000256" key="9">
    <source>
        <dbReference type="ARBA" id="ARBA00023180"/>
    </source>
</evidence>
<dbReference type="InterPro" id="IPR055270">
    <property type="entry name" value="Glyco_tran_10_C"/>
</dbReference>
<name>A0A815I1Z1_9BILA</name>
<dbReference type="Gene3D" id="3.40.50.11660">
    <property type="entry name" value="Glycosyl transferase family 10, C-terminal domain"/>
    <property type="match status" value="1"/>
</dbReference>
<evidence type="ECO:0000256" key="8">
    <source>
        <dbReference type="ARBA" id="ARBA00023136"/>
    </source>
</evidence>
<keyword evidence="5 11" id="KW-0812">Transmembrane</keyword>
<evidence type="ECO:0000256" key="6">
    <source>
        <dbReference type="ARBA" id="ARBA00022968"/>
    </source>
</evidence>
<dbReference type="InterPro" id="IPR001503">
    <property type="entry name" value="Glyco_trans_10"/>
</dbReference>
<evidence type="ECO:0000313" key="14">
    <source>
        <dbReference type="EMBL" id="CAF1360053.1"/>
    </source>
</evidence>
<evidence type="ECO:0000256" key="1">
    <source>
        <dbReference type="ARBA" id="ARBA00004922"/>
    </source>
</evidence>
<dbReference type="GO" id="GO:0032580">
    <property type="term" value="C:Golgi cisterna membrane"/>
    <property type="evidence" value="ECO:0007669"/>
    <property type="project" value="UniProtKB-SubCell"/>
</dbReference>
<evidence type="ECO:0000313" key="13">
    <source>
        <dbReference type="EMBL" id="CAF1134749.1"/>
    </source>
</evidence>
<dbReference type="EC" id="2.4.1.-" evidence="11"/>
<accession>A0A815I1Z1</accession>
<keyword evidence="9" id="KW-0325">Glycoprotein</keyword>
<evidence type="ECO:0000256" key="3">
    <source>
        <dbReference type="ARBA" id="ARBA00022676"/>
    </source>
</evidence>
<dbReference type="EMBL" id="CAJNOL010001440">
    <property type="protein sequence ID" value="CAF1360053.1"/>
    <property type="molecule type" value="Genomic_DNA"/>
</dbReference>
<dbReference type="PANTHER" id="PTHR11929">
    <property type="entry name" value="ALPHA- 1,3 -FUCOSYLTRANSFERASE"/>
    <property type="match status" value="1"/>
</dbReference>
<comment type="pathway">
    <text evidence="1">Protein modification; protein glycosylation.</text>
</comment>
<organism evidence="14 15">
    <name type="scientific">Rotaria sordida</name>
    <dbReference type="NCBI Taxonomy" id="392033"/>
    <lineage>
        <taxon>Eukaryota</taxon>
        <taxon>Metazoa</taxon>
        <taxon>Spiralia</taxon>
        <taxon>Gnathifera</taxon>
        <taxon>Rotifera</taxon>
        <taxon>Eurotatoria</taxon>
        <taxon>Bdelloidea</taxon>
        <taxon>Philodinida</taxon>
        <taxon>Philodinidae</taxon>
        <taxon>Rotaria</taxon>
    </lineage>
</organism>
<keyword evidence="7 11" id="KW-1133">Transmembrane helix</keyword>
<reference evidence="14" key="1">
    <citation type="submission" date="2021-02" db="EMBL/GenBank/DDBJ databases">
        <authorList>
            <person name="Nowell W R."/>
        </authorList>
    </citation>
    <scope>NUCLEOTIDE SEQUENCE</scope>
</reference>
<dbReference type="InterPro" id="IPR038577">
    <property type="entry name" value="GT10-like_C_sf"/>
</dbReference>
<dbReference type="EMBL" id="CAJNOH010000842">
    <property type="protein sequence ID" value="CAF1134749.1"/>
    <property type="molecule type" value="Genomic_DNA"/>
</dbReference>
<evidence type="ECO:0000256" key="10">
    <source>
        <dbReference type="ARBA" id="ARBA00060399"/>
    </source>
</evidence>
<comment type="similarity">
    <text evidence="2 11">Belongs to the glycosyltransferase 10 family.</text>
</comment>
<keyword evidence="8 11" id="KW-0472">Membrane</keyword>
<dbReference type="PANTHER" id="PTHR11929:SF194">
    <property type="entry name" value="ALPHA-(1,3)-FUCOSYLTRANSFERASE 10"/>
    <property type="match status" value="1"/>
</dbReference>
<keyword evidence="11" id="KW-0333">Golgi apparatus</keyword>
<evidence type="ECO:0000313" key="15">
    <source>
        <dbReference type="Proteomes" id="UP000663870"/>
    </source>
</evidence>
<dbReference type="Proteomes" id="UP000663870">
    <property type="component" value="Unassembled WGS sequence"/>
</dbReference>
<keyword evidence="15" id="KW-1185">Reference proteome</keyword>
<dbReference type="AlphaFoldDB" id="A0A815I1Z1"/>